<protein>
    <submittedName>
        <fullName evidence="1">Uncharacterized protein</fullName>
    </submittedName>
</protein>
<reference evidence="1 2" key="1">
    <citation type="submission" date="2018-05" db="EMBL/GenBank/DDBJ databases">
        <title>Sequencing and annotation of Mycobacterium avium strain 109 (MAC109).</title>
        <authorList>
            <person name="Matern W.M."/>
            <person name="Bader J.S."/>
            <person name="Karakousis P.C."/>
        </authorList>
    </citation>
    <scope>NUCLEOTIDE SEQUENCE [LARGE SCALE GENOMIC DNA]</scope>
    <source>
        <strain evidence="1 2">MAC109</strain>
    </source>
</reference>
<name>A0A3B6X7I9_MYCAV</name>
<evidence type="ECO:0000313" key="1">
    <source>
        <dbReference type="EMBL" id="AXO23150.1"/>
    </source>
</evidence>
<gene>
    <name evidence="1" type="ORF">DFS55_11605</name>
</gene>
<proteinExistence type="predicted"/>
<dbReference type="EMBL" id="CP029332">
    <property type="protein sequence ID" value="AXO23150.1"/>
    <property type="molecule type" value="Genomic_DNA"/>
</dbReference>
<accession>A0A3B6X7I9</accession>
<dbReference type="RefSeq" id="WP_042909878.1">
    <property type="nucleotide sequence ID" value="NZ_CP029332.1"/>
</dbReference>
<organism evidence="1 2">
    <name type="scientific">Mycobacterium avium subsp. hominissuis</name>
    <dbReference type="NCBI Taxonomy" id="439334"/>
    <lineage>
        <taxon>Bacteria</taxon>
        <taxon>Bacillati</taxon>
        <taxon>Actinomycetota</taxon>
        <taxon>Actinomycetes</taxon>
        <taxon>Mycobacteriales</taxon>
        <taxon>Mycobacteriaceae</taxon>
        <taxon>Mycobacterium</taxon>
        <taxon>Mycobacterium avium complex (MAC)</taxon>
    </lineage>
</organism>
<sequence length="84" mass="8778">MAEQIKRALAVADALEAAADGPPEAVEHAHQIAVEIKREAAEPQPNPSRLKQLLLYAITAGVGALGQTAATDLVHLASQALQTF</sequence>
<dbReference type="Proteomes" id="UP000259236">
    <property type="component" value="Chromosome"/>
</dbReference>
<dbReference type="AlphaFoldDB" id="A0A3B6X7I9"/>
<evidence type="ECO:0000313" key="2">
    <source>
        <dbReference type="Proteomes" id="UP000259236"/>
    </source>
</evidence>